<sequence>MSSISTALTELEERACVLLSNLFLDTELTQTHIDSMARDLRPLGLTVDHLDGLLRKDVFPALYPNLLSVAGEWSGFDNDDLIRRINDSRARGKGMLQSLSGSAAWAALSGSVTSTWDKVKEQIGQLERDEDSKAPSSLFRLLISSDLTEMAANAGVRDGAFVRFPGWDVPQQDQAYLPRLKGNVPELKRTVLDKQGNLFLAFNTNGWIKSWAVLDFGRFVRSPGSDLYVRVEYPGWHFVQGKDSIYNDIEQITDVSTATALREGVVAKFTGNNKIAAFNTDGWIKHRVVYPLVDGPERRSSLSGIYIRTKFLDFAFYSQNDSNGNDIRQSANQINNVPQLIRETEAISNSGGFNTNGWHKHTLQGPPPRAESSFRDPWQGIYYRICWPDFIHLPGLDSPGNDIRNVGSGTQLHALLDEARKDPNAIAVNTNGWLKRALIQTDPVDAPGAEDLKGIYIKYLNPQPWEGTTNAVAAASLHAQASDDSILAASFFALKGTVIIWCRWTLKDNAVRAEYSNSVRAATEDILSRVRSGEITSSAGAAEAHAMRNNYLIGMRNKTSPIGLMIARGIKPQANQYEYYLNKNSNTMFSKPFAELSTEEAMQVSAETIKSAGRANPNVTGLLRKASFVSKGVIVVAAAVSVYSVATAPDWETELGKQVFSWSGAIAAGELGVGVGSILGPVGAILGGIAGSILGGLGGDALANWFFGGSSILRGVELLGLDLDEASKLVEGKIATMEGGCYTHVIRAKHSPVLRRGDHVPVKKMIEEVPGKTTLNVASVEGDDAVMATVVWIRVKGQLLPANAKNPRDLVALFDYVRHNLP</sequence>
<dbReference type="Pfam" id="PF23296">
    <property type="entry name" value="DUF7079"/>
    <property type="match status" value="1"/>
</dbReference>
<proteinExistence type="predicted"/>
<keyword evidence="3" id="KW-1185">Reference proteome</keyword>
<dbReference type="EMBL" id="JAZAVJ010000009">
    <property type="protein sequence ID" value="KAK7423532.1"/>
    <property type="molecule type" value="Genomic_DNA"/>
</dbReference>
<protein>
    <recommendedName>
        <fullName evidence="1">DUF7079 domain-containing protein</fullName>
    </recommendedName>
</protein>
<evidence type="ECO:0000259" key="1">
    <source>
        <dbReference type="Pfam" id="PF23296"/>
    </source>
</evidence>
<feature type="domain" description="DUF7079" evidence="1">
    <location>
        <begin position="12"/>
        <end position="121"/>
    </location>
</feature>
<organism evidence="2 3">
    <name type="scientific">Neonectria punicea</name>
    <dbReference type="NCBI Taxonomy" id="979145"/>
    <lineage>
        <taxon>Eukaryota</taxon>
        <taxon>Fungi</taxon>
        <taxon>Dikarya</taxon>
        <taxon>Ascomycota</taxon>
        <taxon>Pezizomycotina</taxon>
        <taxon>Sordariomycetes</taxon>
        <taxon>Hypocreomycetidae</taxon>
        <taxon>Hypocreales</taxon>
        <taxon>Nectriaceae</taxon>
        <taxon>Neonectria</taxon>
    </lineage>
</organism>
<evidence type="ECO:0000313" key="3">
    <source>
        <dbReference type="Proteomes" id="UP001498476"/>
    </source>
</evidence>
<accession>A0ABR1HRA9</accession>
<name>A0ABR1HRA9_9HYPO</name>
<dbReference type="InterPro" id="IPR055507">
    <property type="entry name" value="DUF7079"/>
</dbReference>
<reference evidence="2 3" key="1">
    <citation type="journal article" date="2025" name="Microbiol. Resour. Announc.">
        <title>Draft genome sequences for Neonectria magnoliae and Neonectria punicea, canker pathogens of Liriodendron tulipifera and Acer saccharum in West Virginia.</title>
        <authorList>
            <person name="Petronek H.M."/>
            <person name="Kasson M.T."/>
            <person name="Metheny A.M."/>
            <person name="Stauder C.M."/>
            <person name="Lovett B."/>
            <person name="Lynch S.C."/>
            <person name="Garnas J.R."/>
            <person name="Kasson L.R."/>
            <person name="Stajich J.E."/>
        </authorList>
    </citation>
    <scope>NUCLEOTIDE SEQUENCE [LARGE SCALE GENOMIC DNA]</scope>
    <source>
        <strain evidence="2 3">NRRL 64653</strain>
    </source>
</reference>
<comment type="caution">
    <text evidence="2">The sequence shown here is derived from an EMBL/GenBank/DDBJ whole genome shotgun (WGS) entry which is preliminary data.</text>
</comment>
<evidence type="ECO:0000313" key="2">
    <source>
        <dbReference type="EMBL" id="KAK7423532.1"/>
    </source>
</evidence>
<gene>
    <name evidence="2" type="ORF">QQX98_000990</name>
</gene>
<dbReference type="Proteomes" id="UP001498476">
    <property type="component" value="Unassembled WGS sequence"/>
</dbReference>